<dbReference type="SMART" id="SM01052">
    <property type="entry name" value="CAP_GLY"/>
    <property type="match status" value="1"/>
</dbReference>
<feature type="domain" description="CAP-Gly" evidence="8">
    <location>
        <begin position="818"/>
        <end position="860"/>
    </location>
</feature>
<evidence type="ECO:0000313" key="9">
    <source>
        <dbReference type="EMBL" id="CAI5721262.1"/>
    </source>
</evidence>
<dbReference type="EMBL" id="CANTFL010000363">
    <property type="protein sequence ID" value="CAI5721262.1"/>
    <property type="molecule type" value="Genomic_DNA"/>
</dbReference>
<sequence length="870" mass="94656">MRVAGEVETTRLLDDNVPTRRDRLQMTSTEHVEEEIKEEEEEEEEKKEDEETKGAGGGVEPSEAAGGLKRLLAYELVTMLRPSPSDVSSNGDGTLTYEYDDLPILESSRPSCCTPGHPIVLALSTPSDRIDRLDRLSDCCLMKGELHVWVYEACRLLPPRSSTVGAEAVDDTYDGVRVRCDFLGAAQMSPSHLNHSDMQNPVWRHADHGLRDGRSGHFAWAVHELTATTRDDRLSAATATGAAVSGSDCQLDIDVVCGERVVGSTSVPLGDLLLSSRADGNEDNEDSNDGADALERDAVDRAETTYLSPHWLPLAGSSAGLLQVALEFVPTSQQQQQQQNVVRSIDGTETNMSFSARDNGDDAKESLVEAEDVEMDRVGRSSVHLARDRTDGRHDRVALNGDDAELSRSKVVVSRSGGVTMYVPTSNETKAHALESIDRLACSGKSSTSTFASSSCGKVEHTLDKQLQDLYDFGIASDPPKAATRAQDSERVTRTASMASMYSGKASTCASDAFAYNELIRDMESAMNPMEDTAPSTSQTRSSHAEDGTRNRAQVEEVESMSGSTPTLKLKNRRRNRSFRALSRPFDRLHSLWPETRAQRSGVRKIKLRLGSSSAGPMTLLLRDRSPSSVPRKGAVELDPPDQPVQVPFQRASCHEDVRHTTSRTTRDRRAAGDGPGRLSLPITSFSFQHRREILARQHSSRPHRPQIEGELGLQPFLLESVDPPLLRRGRSDSTYAVSDLYSPKSEPTDVSVARTSTRTTATSAAHPVPSPALRRATSGPGARRHSGSNVAYIDGAPSCIGKLITVGNVPGVVRFIGTTHFATGTWVGIELCEQKGKNSGTIDGQKYFSCAPNHGIFIRASRLGLSLKL</sequence>
<organism evidence="9 10">
    <name type="scientific">Hyaloperonospora brassicae</name>
    <name type="common">Brassica downy mildew</name>
    <name type="synonym">Peronospora brassicae</name>
    <dbReference type="NCBI Taxonomy" id="162125"/>
    <lineage>
        <taxon>Eukaryota</taxon>
        <taxon>Sar</taxon>
        <taxon>Stramenopiles</taxon>
        <taxon>Oomycota</taxon>
        <taxon>Peronosporomycetes</taxon>
        <taxon>Peronosporales</taxon>
        <taxon>Peronosporaceae</taxon>
        <taxon>Hyaloperonospora</taxon>
    </lineage>
</organism>
<feature type="region of interest" description="Disordered" evidence="7">
    <location>
        <begin position="738"/>
        <end position="786"/>
    </location>
</feature>
<feature type="region of interest" description="Disordered" evidence="7">
    <location>
        <begin position="1"/>
        <end position="64"/>
    </location>
</feature>
<protein>
    <recommendedName>
        <fullName evidence="8">CAP-Gly domain-containing protein</fullName>
    </recommendedName>
</protein>
<evidence type="ECO:0000256" key="4">
    <source>
        <dbReference type="ARBA" id="ARBA00023017"/>
    </source>
</evidence>
<feature type="compositionally biased region" description="Acidic residues" evidence="7">
    <location>
        <begin position="32"/>
        <end position="48"/>
    </location>
</feature>
<dbReference type="GO" id="GO:0005874">
    <property type="term" value="C:microtubule"/>
    <property type="evidence" value="ECO:0007669"/>
    <property type="project" value="UniProtKB-KW"/>
</dbReference>
<dbReference type="AlphaFoldDB" id="A0AAV0THQ2"/>
<dbReference type="Proteomes" id="UP001162031">
    <property type="component" value="Unassembled WGS sequence"/>
</dbReference>
<gene>
    <name evidence="9" type="ORF">HBR001_LOCUS2591</name>
</gene>
<comment type="subcellular location">
    <subcellularLocation>
        <location evidence="1">Cytoplasm</location>
        <location evidence="1">Cytoskeleton</location>
        <location evidence="1">Spindle</location>
    </subcellularLocation>
</comment>
<keyword evidence="10" id="KW-1185">Reference proteome</keyword>
<keyword evidence="3" id="KW-0493">Microtubule</keyword>
<feature type="region of interest" description="Disordered" evidence="7">
    <location>
        <begin position="617"/>
        <end position="682"/>
    </location>
</feature>
<dbReference type="GO" id="GO:0005819">
    <property type="term" value="C:spindle"/>
    <property type="evidence" value="ECO:0007669"/>
    <property type="project" value="UniProtKB-SubCell"/>
</dbReference>
<keyword evidence="5" id="KW-0175">Coiled coil</keyword>
<evidence type="ECO:0000256" key="6">
    <source>
        <dbReference type="ARBA" id="ARBA00023212"/>
    </source>
</evidence>
<feature type="compositionally biased region" description="Low complexity" evidence="7">
    <location>
        <begin position="754"/>
        <end position="766"/>
    </location>
</feature>
<dbReference type="InterPro" id="IPR036859">
    <property type="entry name" value="CAP-Gly_dom_sf"/>
</dbReference>
<dbReference type="GO" id="GO:0051286">
    <property type="term" value="C:cell tip"/>
    <property type="evidence" value="ECO:0007669"/>
    <property type="project" value="TreeGrafter"/>
</dbReference>
<dbReference type="Gene3D" id="2.30.30.190">
    <property type="entry name" value="CAP Gly-rich-like domain"/>
    <property type="match status" value="1"/>
</dbReference>
<proteinExistence type="predicted"/>
<dbReference type="GO" id="GO:0030286">
    <property type="term" value="C:dynein complex"/>
    <property type="evidence" value="ECO:0007669"/>
    <property type="project" value="UniProtKB-KW"/>
</dbReference>
<dbReference type="InterPro" id="IPR000938">
    <property type="entry name" value="CAP-Gly_domain"/>
</dbReference>
<dbReference type="SUPFAM" id="SSF74924">
    <property type="entry name" value="Cap-Gly domain"/>
    <property type="match status" value="1"/>
</dbReference>
<keyword evidence="2" id="KW-0963">Cytoplasm</keyword>
<accession>A0AAV0THQ2</accession>
<keyword evidence="6" id="KW-0206">Cytoskeleton</keyword>
<evidence type="ECO:0000256" key="3">
    <source>
        <dbReference type="ARBA" id="ARBA00022701"/>
    </source>
</evidence>
<feature type="compositionally biased region" description="Basic and acidic residues" evidence="7">
    <location>
        <begin position="543"/>
        <end position="555"/>
    </location>
</feature>
<name>A0AAV0THQ2_HYABA</name>
<keyword evidence="4" id="KW-0243">Dynein</keyword>
<evidence type="ECO:0000259" key="8">
    <source>
        <dbReference type="PROSITE" id="PS50245"/>
    </source>
</evidence>
<comment type="caution">
    <text evidence="9">The sequence shown here is derived from an EMBL/GenBank/DDBJ whole genome shotgun (WGS) entry which is preliminary data.</text>
</comment>
<evidence type="ECO:0000256" key="7">
    <source>
        <dbReference type="SAM" id="MobiDB-lite"/>
    </source>
</evidence>
<evidence type="ECO:0000256" key="1">
    <source>
        <dbReference type="ARBA" id="ARBA00004186"/>
    </source>
</evidence>
<dbReference type="PANTHER" id="PTHR18916:SF6">
    <property type="entry name" value="DYNACTIN SUBUNIT 1"/>
    <property type="match status" value="1"/>
</dbReference>
<evidence type="ECO:0000256" key="5">
    <source>
        <dbReference type="ARBA" id="ARBA00023054"/>
    </source>
</evidence>
<dbReference type="PANTHER" id="PTHR18916">
    <property type="entry name" value="DYNACTIN 1-RELATED MICROTUBULE-BINDING"/>
    <property type="match status" value="1"/>
</dbReference>
<feature type="region of interest" description="Disordered" evidence="7">
    <location>
        <begin position="528"/>
        <end position="568"/>
    </location>
</feature>
<reference evidence="9" key="1">
    <citation type="submission" date="2022-12" db="EMBL/GenBank/DDBJ databases">
        <authorList>
            <person name="Webb A."/>
        </authorList>
    </citation>
    <scope>NUCLEOTIDE SEQUENCE</scope>
    <source>
        <strain evidence="9">Hp1</strain>
    </source>
</reference>
<dbReference type="GO" id="GO:0000132">
    <property type="term" value="P:establishment of mitotic spindle orientation"/>
    <property type="evidence" value="ECO:0007669"/>
    <property type="project" value="TreeGrafter"/>
</dbReference>
<evidence type="ECO:0000313" key="10">
    <source>
        <dbReference type="Proteomes" id="UP001162031"/>
    </source>
</evidence>
<dbReference type="Pfam" id="PF01302">
    <property type="entry name" value="CAP_GLY"/>
    <property type="match status" value="1"/>
</dbReference>
<dbReference type="PROSITE" id="PS00845">
    <property type="entry name" value="CAP_GLY_1"/>
    <property type="match status" value="1"/>
</dbReference>
<feature type="compositionally biased region" description="Basic and acidic residues" evidence="7">
    <location>
        <begin position="653"/>
        <end position="672"/>
    </location>
</feature>
<evidence type="ECO:0000256" key="2">
    <source>
        <dbReference type="ARBA" id="ARBA00022490"/>
    </source>
</evidence>
<dbReference type="PROSITE" id="PS50245">
    <property type="entry name" value="CAP_GLY_2"/>
    <property type="match status" value="1"/>
</dbReference>
<feature type="compositionally biased region" description="Basic and acidic residues" evidence="7">
    <location>
        <begin position="8"/>
        <end position="24"/>
    </location>
</feature>